<dbReference type="AlphaFoldDB" id="A0A1I2FUL9"/>
<evidence type="ECO:0000313" key="1">
    <source>
        <dbReference type="EMBL" id="SFF08509.1"/>
    </source>
</evidence>
<protein>
    <submittedName>
        <fullName evidence="1">Uncharacterized protein</fullName>
    </submittedName>
</protein>
<dbReference type="InParanoid" id="A0A1I2FUL9"/>
<dbReference type="RefSeq" id="WP_044138305.1">
    <property type="nucleotide sequence ID" value="NZ_AFSL01000004.1"/>
</dbReference>
<organism evidence="1 2">
    <name type="scientific">Thermophagus xiamenensis</name>
    <dbReference type="NCBI Taxonomy" id="385682"/>
    <lineage>
        <taxon>Bacteria</taxon>
        <taxon>Pseudomonadati</taxon>
        <taxon>Bacteroidota</taxon>
        <taxon>Bacteroidia</taxon>
        <taxon>Marinilabiliales</taxon>
        <taxon>Marinilabiliaceae</taxon>
        <taxon>Thermophagus</taxon>
    </lineage>
</organism>
<dbReference type="OrthoDB" id="1122309at2"/>
<keyword evidence="2" id="KW-1185">Reference proteome</keyword>
<name>A0A1I2FUL9_9BACT</name>
<dbReference type="STRING" id="385682.SAMN05444380_13513"/>
<dbReference type="Proteomes" id="UP000181976">
    <property type="component" value="Unassembled WGS sequence"/>
</dbReference>
<reference evidence="1 2" key="1">
    <citation type="submission" date="2016-10" db="EMBL/GenBank/DDBJ databases">
        <authorList>
            <person name="de Groot N.N."/>
        </authorList>
    </citation>
    <scope>NUCLEOTIDE SEQUENCE [LARGE SCALE GENOMIC DNA]</scope>
    <source>
        <strain evidence="1 2">DSM 19012</strain>
    </source>
</reference>
<sequence>MNYYQHHDSAYVCDTGNDFEEMYGHMLGNGHAGGMMDDMYNGETQWMHHKSEEHDEDDEHFGGFDMGNHSFSYTFRMNPDDNSDDLHFQGIKQ</sequence>
<dbReference type="EMBL" id="FONA01000035">
    <property type="protein sequence ID" value="SFF08509.1"/>
    <property type="molecule type" value="Genomic_DNA"/>
</dbReference>
<gene>
    <name evidence="1" type="ORF">SAMN05444380_13513</name>
</gene>
<accession>A0A1I2FUL9</accession>
<proteinExistence type="predicted"/>
<evidence type="ECO:0000313" key="2">
    <source>
        <dbReference type="Proteomes" id="UP000181976"/>
    </source>
</evidence>
<dbReference type="eggNOG" id="ENOG502ZV2P">
    <property type="taxonomic scope" value="Bacteria"/>
</dbReference>